<dbReference type="OrthoDB" id="2284687at2759"/>
<protein>
    <submittedName>
        <fullName evidence="3">Uncharacterized protein</fullName>
    </submittedName>
</protein>
<dbReference type="Proteomes" id="UP000027586">
    <property type="component" value="Unassembled WGS sequence"/>
</dbReference>
<organism evidence="3 4">
    <name type="scientific">Lichtheimia corymbifera JMRC:FSU:9682</name>
    <dbReference type="NCBI Taxonomy" id="1263082"/>
    <lineage>
        <taxon>Eukaryota</taxon>
        <taxon>Fungi</taxon>
        <taxon>Fungi incertae sedis</taxon>
        <taxon>Mucoromycota</taxon>
        <taxon>Mucoromycotina</taxon>
        <taxon>Mucoromycetes</taxon>
        <taxon>Mucorales</taxon>
        <taxon>Lichtheimiaceae</taxon>
        <taxon>Lichtheimia</taxon>
    </lineage>
</organism>
<dbReference type="AlphaFoldDB" id="A0A068RPC8"/>
<keyword evidence="2" id="KW-1133">Transmembrane helix</keyword>
<keyword evidence="2" id="KW-0472">Membrane</keyword>
<feature type="region of interest" description="Disordered" evidence="1">
    <location>
        <begin position="78"/>
        <end position="103"/>
    </location>
</feature>
<evidence type="ECO:0000313" key="4">
    <source>
        <dbReference type="Proteomes" id="UP000027586"/>
    </source>
</evidence>
<feature type="transmembrane region" description="Helical" evidence="2">
    <location>
        <begin position="43"/>
        <end position="68"/>
    </location>
</feature>
<evidence type="ECO:0000313" key="3">
    <source>
        <dbReference type="EMBL" id="CDH50841.1"/>
    </source>
</evidence>
<evidence type="ECO:0000256" key="2">
    <source>
        <dbReference type="SAM" id="Phobius"/>
    </source>
</evidence>
<dbReference type="VEuPathDB" id="FungiDB:LCOR_02530.1"/>
<evidence type="ECO:0000256" key="1">
    <source>
        <dbReference type="SAM" id="MobiDB-lite"/>
    </source>
</evidence>
<proteinExistence type="predicted"/>
<keyword evidence="2" id="KW-0812">Transmembrane</keyword>
<gene>
    <name evidence="3" type="ORF">LCOR_02530.1</name>
</gene>
<comment type="caution">
    <text evidence="3">The sequence shown here is derived from an EMBL/GenBank/DDBJ whole genome shotgun (WGS) entry which is preliminary data.</text>
</comment>
<sequence>MPSIISTLGYILIAPFITVFLAILGALAVVTSAITSSFISIKLALLACEFGLGIALTSIRQFLSWLWITPPKRNTLRRNLQGQQQQPHPPPSTLKRTMRRSSPPADICIPFKAPIKKKYSLSVPSTPDITSRHFELNI</sequence>
<feature type="transmembrane region" description="Helical" evidence="2">
    <location>
        <begin position="7"/>
        <end position="31"/>
    </location>
</feature>
<reference evidence="3" key="1">
    <citation type="submission" date="2013-08" db="EMBL/GenBank/DDBJ databases">
        <title>Gene expansion shapes genome architecture in the human pathogen Lichtheimia corymbifera: an evolutionary genomics analysis in the ancient terrestrial Mucorales (Mucoromycotina).</title>
        <authorList>
            <person name="Schwartze V.U."/>
            <person name="Winter S."/>
            <person name="Shelest E."/>
            <person name="Marcet-Houben M."/>
            <person name="Horn F."/>
            <person name="Wehner S."/>
            <person name="Hoffmann K."/>
            <person name="Riege K."/>
            <person name="Sammeth M."/>
            <person name="Nowrousian M."/>
            <person name="Valiante V."/>
            <person name="Linde J."/>
            <person name="Jacobsen I.D."/>
            <person name="Marz M."/>
            <person name="Brakhage A.A."/>
            <person name="Gabaldon T."/>
            <person name="Bocker S."/>
            <person name="Voigt K."/>
        </authorList>
    </citation>
    <scope>NUCLEOTIDE SEQUENCE [LARGE SCALE GENOMIC DNA]</scope>
    <source>
        <strain evidence="3">FSU 9682</strain>
    </source>
</reference>
<dbReference type="EMBL" id="CBTN010000008">
    <property type="protein sequence ID" value="CDH50841.1"/>
    <property type="molecule type" value="Genomic_DNA"/>
</dbReference>
<accession>A0A068RPC8</accession>
<keyword evidence="4" id="KW-1185">Reference proteome</keyword>
<name>A0A068RPC8_9FUNG</name>